<dbReference type="Gene3D" id="3.90.1170.50">
    <property type="entry name" value="Aldehyde oxidase/xanthine dehydrogenase, a/b hammerhead"/>
    <property type="match status" value="1"/>
</dbReference>
<feature type="domain" description="Aldehyde oxidase/xanthine dehydrogenase a/b hammerhead" evidence="1">
    <location>
        <begin position="212"/>
        <end position="290"/>
    </location>
</feature>
<dbReference type="InterPro" id="IPR012368">
    <property type="entry name" value="OxRdtase_Mopterin-bd_su_IorB"/>
</dbReference>
<dbReference type="PROSITE" id="PS51318">
    <property type="entry name" value="TAT"/>
    <property type="match status" value="1"/>
</dbReference>
<reference evidence="2 3" key="1">
    <citation type="submission" date="2020-02" db="EMBL/GenBank/DDBJ databases">
        <title>Draft genome sequence of two Spirosoma agri KCTC 52727 and Spirosoma terrae KCTC 52035.</title>
        <authorList>
            <person name="Rojas J."/>
            <person name="Ambika Manirajan B."/>
            <person name="Suarez C."/>
            <person name="Ratering S."/>
            <person name="Schnell S."/>
        </authorList>
    </citation>
    <scope>NUCLEOTIDE SEQUENCE [LARGE SCALE GENOMIC DNA]</scope>
    <source>
        <strain evidence="2 3">KCTC 52035</strain>
    </source>
</reference>
<dbReference type="InterPro" id="IPR000674">
    <property type="entry name" value="Ald_Oxase/Xan_DH_a/b"/>
</dbReference>
<comment type="caution">
    <text evidence="2">The sequence shown here is derived from an EMBL/GenBank/DDBJ whole genome shotgun (WGS) entry which is preliminary data.</text>
</comment>
<protein>
    <submittedName>
        <fullName evidence="2">Xanthine dehydrogenase family protein molybdopterin-binding subunit</fullName>
    </submittedName>
</protein>
<sequence length="719" mass="78125">MDETSNIDRRRFLKTSAALSGGLLMSFYLPTFGKTPKVASSAAPATFEPNAFIRIGADNSITIICNHSEMGQGTYTSMSQLIADELDADWKTIQIESAPLGEAYANPIFKAQLTGNSMTAYTEWERMRTVGASARSILVQAAARAWNVDPASCQTKNSTVIHPATNRRFSYGELVDKASGITAPNDVKLKSTADFTYIGKPVKRLDTPDKTNGKAMFGLDVSIPGMLVAVVARTPVFGGKLKSFNADKAKAIPGVRHVVQIDRGVAVVADGYWPAKLGREALEIEWDEGPFAAQSSATQRQQYAQMAKTAGKVAQKEGDVAKAKGTKTINAVYEFPYLAHAPMEPLNCVADVKDDSCELYLGTQAQTFDQFAAAQASGLKPEQIKIHTQLLGGGFGRRSVLDGHVIQEAVQVSKAIKAPVKVMWSREDDIRGGYYRTVSYHNIRGVLAASGQPAAWSHDIVNESFIIGTPLAGSMVKDGIDEIAVEGAAELPYEIPNVQVNWHQAVSPIPTLWMRSVGHSYNAFVKETFIDDLARTAGQDPYQYRRKLLEKQPRLKQVLELAAQKGDWGKPLPKGHARGIAVHHSYFSYVAQVAEVSITPSGKVKVHRVVCAVDCGPVINPDTVKAQVEGSVIFGLTSAFYGELTLEKGRIQQRNFHDYKMLRMNEAPDVEVHIVPSTDKMGGIGEPAVPPIAPAVANALFTLTGKRIRKLPFPADVRA</sequence>
<dbReference type="Pfam" id="PF20256">
    <property type="entry name" value="MoCoBD_2"/>
    <property type="match status" value="2"/>
</dbReference>
<keyword evidence="3" id="KW-1185">Reference proteome</keyword>
<name>A0A6L9LGN9_9BACT</name>
<dbReference type="SUPFAM" id="SSF56003">
    <property type="entry name" value="Molybdenum cofactor-binding domain"/>
    <property type="match status" value="2"/>
</dbReference>
<dbReference type="SMART" id="SM01008">
    <property type="entry name" value="Ald_Xan_dh_C"/>
    <property type="match status" value="1"/>
</dbReference>
<organism evidence="2 3">
    <name type="scientific">Spirosoma terrae</name>
    <dbReference type="NCBI Taxonomy" id="1968276"/>
    <lineage>
        <taxon>Bacteria</taxon>
        <taxon>Pseudomonadati</taxon>
        <taxon>Bacteroidota</taxon>
        <taxon>Cytophagia</taxon>
        <taxon>Cytophagales</taxon>
        <taxon>Cytophagaceae</taxon>
        <taxon>Spirosoma</taxon>
    </lineage>
</organism>
<evidence type="ECO:0000313" key="3">
    <source>
        <dbReference type="Proteomes" id="UP000474175"/>
    </source>
</evidence>
<dbReference type="AlphaFoldDB" id="A0A6L9LGN9"/>
<dbReference type="PIRSF" id="PIRSF036389">
    <property type="entry name" value="IOR_B"/>
    <property type="match status" value="1"/>
</dbReference>
<dbReference type="PANTHER" id="PTHR47495">
    <property type="entry name" value="ALDEHYDE DEHYDROGENASE"/>
    <property type="match status" value="1"/>
</dbReference>
<dbReference type="EMBL" id="JAAFZH010000021">
    <property type="protein sequence ID" value="NDU98857.1"/>
    <property type="molecule type" value="Genomic_DNA"/>
</dbReference>
<dbReference type="Pfam" id="PF02738">
    <property type="entry name" value="MoCoBD_1"/>
    <property type="match status" value="1"/>
</dbReference>
<evidence type="ECO:0000313" key="2">
    <source>
        <dbReference type="EMBL" id="NDU98857.1"/>
    </source>
</evidence>
<dbReference type="InterPro" id="IPR046867">
    <property type="entry name" value="AldOxase/xan_DH_MoCoBD2"/>
</dbReference>
<evidence type="ECO:0000259" key="1">
    <source>
        <dbReference type="SMART" id="SM01008"/>
    </source>
</evidence>
<dbReference type="InterPro" id="IPR006311">
    <property type="entry name" value="TAT_signal"/>
</dbReference>
<dbReference type="GO" id="GO:0016491">
    <property type="term" value="F:oxidoreductase activity"/>
    <property type="evidence" value="ECO:0007669"/>
    <property type="project" value="InterPro"/>
</dbReference>
<dbReference type="Gene3D" id="3.30.365.10">
    <property type="entry name" value="Aldehyde oxidase/xanthine dehydrogenase, molybdopterin binding domain"/>
    <property type="match status" value="4"/>
</dbReference>
<dbReference type="InterPro" id="IPR037165">
    <property type="entry name" value="AldOxase/xan_DH_Mopterin-bd_sf"/>
</dbReference>
<accession>A0A6L9LGN9</accession>
<dbReference type="Proteomes" id="UP000474175">
    <property type="component" value="Unassembled WGS sequence"/>
</dbReference>
<proteinExistence type="predicted"/>
<dbReference type="PANTHER" id="PTHR47495:SF2">
    <property type="entry name" value="ALDEHYDE DEHYDROGENASE"/>
    <property type="match status" value="1"/>
</dbReference>
<gene>
    <name evidence="2" type="ORF">GK108_28515</name>
</gene>
<dbReference type="InterPro" id="IPR052516">
    <property type="entry name" value="N-heterocyclic_Hydroxylase"/>
</dbReference>
<dbReference type="InterPro" id="IPR008274">
    <property type="entry name" value="AldOxase/xan_DH_MoCoBD1"/>
</dbReference>
<dbReference type="RefSeq" id="WP_163954991.1">
    <property type="nucleotide sequence ID" value="NZ_JAAFZH010000021.1"/>
</dbReference>